<protein>
    <submittedName>
        <fullName evidence="1">Uncharacterized protein</fullName>
    </submittedName>
</protein>
<dbReference type="EMBL" id="DRHL01000028">
    <property type="protein sequence ID" value="HEB13459.1"/>
    <property type="molecule type" value="Genomic_DNA"/>
</dbReference>
<organism evidence="1">
    <name type="scientific">candidate division CPR3 bacterium</name>
    <dbReference type="NCBI Taxonomy" id="2268181"/>
    <lineage>
        <taxon>Bacteria</taxon>
        <taxon>Bacteria division CPR3</taxon>
    </lineage>
</organism>
<sequence length="159" mass="16979">MENVVTTTGAQIREDHDYDAPQFNLPRIIRGSANIVICGEISTDGAASGSFTMKIQKWDGTTATLLATGTSSKIGDDTDLGQGQHILNVPITIPITPFKVGEQLRVTVRPEFDRNGGTTMSAIYGVSPNNLSGSFFDPATDTNPPSITKLIPAIPFQID</sequence>
<dbReference type="Proteomes" id="UP000885695">
    <property type="component" value="Unassembled WGS sequence"/>
</dbReference>
<gene>
    <name evidence="1" type="ORF">ENI13_00590</name>
</gene>
<comment type="caution">
    <text evidence="1">The sequence shown here is derived from an EMBL/GenBank/DDBJ whole genome shotgun (WGS) entry which is preliminary data.</text>
</comment>
<reference evidence="1" key="1">
    <citation type="journal article" date="2020" name="mSystems">
        <title>Genome- and Community-Level Interaction Insights into Carbon Utilization and Element Cycling Functions of Hydrothermarchaeota in Hydrothermal Sediment.</title>
        <authorList>
            <person name="Zhou Z."/>
            <person name="Liu Y."/>
            <person name="Xu W."/>
            <person name="Pan J."/>
            <person name="Luo Z.H."/>
            <person name="Li M."/>
        </authorList>
    </citation>
    <scope>NUCLEOTIDE SEQUENCE [LARGE SCALE GENOMIC DNA]</scope>
    <source>
        <strain evidence="1">HyVt-369</strain>
    </source>
</reference>
<accession>A0A7C1T5J4</accession>
<evidence type="ECO:0000313" key="1">
    <source>
        <dbReference type="EMBL" id="HEB13459.1"/>
    </source>
</evidence>
<dbReference type="AlphaFoldDB" id="A0A7C1T5J4"/>
<proteinExistence type="predicted"/>
<name>A0A7C1T5J4_UNCC3</name>